<dbReference type="SMART" id="SM00567">
    <property type="entry name" value="EZ_HEAT"/>
    <property type="match status" value="4"/>
</dbReference>
<dbReference type="GO" id="GO:0020037">
    <property type="term" value="F:heme binding"/>
    <property type="evidence" value="ECO:0007669"/>
    <property type="project" value="InterPro"/>
</dbReference>
<dbReference type="SUPFAM" id="SSF50952">
    <property type="entry name" value="Soluble quinoprotein glucose dehydrogenase"/>
    <property type="match status" value="1"/>
</dbReference>
<feature type="domain" description="Cytochrome c" evidence="5">
    <location>
        <begin position="999"/>
        <end position="1135"/>
    </location>
</feature>
<dbReference type="KEGG" id="lcre:Pla8534_31940"/>
<dbReference type="InterPro" id="IPR013428">
    <property type="entry name" value="Membrane-bound_put_N"/>
</dbReference>
<reference evidence="6 7" key="1">
    <citation type="submission" date="2019-02" db="EMBL/GenBank/DDBJ databases">
        <title>Deep-cultivation of Planctomycetes and their phenomic and genomic characterization uncovers novel biology.</title>
        <authorList>
            <person name="Wiegand S."/>
            <person name="Jogler M."/>
            <person name="Boedeker C."/>
            <person name="Pinto D."/>
            <person name="Vollmers J."/>
            <person name="Rivas-Marin E."/>
            <person name="Kohn T."/>
            <person name="Peeters S.H."/>
            <person name="Heuer A."/>
            <person name="Rast P."/>
            <person name="Oberbeckmann S."/>
            <person name="Bunk B."/>
            <person name="Jeske O."/>
            <person name="Meyerdierks A."/>
            <person name="Storesund J.E."/>
            <person name="Kallscheuer N."/>
            <person name="Luecker S."/>
            <person name="Lage O.M."/>
            <person name="Pohl T."/>
            <person name="Merkel B.J."/>
            <person name="Hornburger P."/>
            <person name="Mueller R.-W."/>
            <person name="Bruemmer F."/>
            <person name="Labrenz M."/>
            <person name="Spormann A.M."/>
            <person name="Op den Camp H."/>
            <person name="Overmann J."/>
            <person name="Amann R."/>
            <person name="Jetten M.S.M."/>
            <person name="Mascher T."/>
            <person name="Medema M.H."/>
            <person name="Devos D.P."/>
            <person name="Kaster A.-K."/>
            <person name="Ovreas L."/>
            <person name="Rohde M."/>
            <person name="Galperin M.Y."/>
            <person name="Jogler C."/>
        </authorList>
    </citation>
    <scope>NUCLEOTIDE SEQUENCE [LARGE SCALE GENOMIC DNA]</scope>
    <source>
        <strain evidence="6 7">Pla85_3_4</strain>
    </source>
</reference>
<dbReference type="Pfam" id="PF13646">
    <property type="entry name" value="HEAT_2"/>
    <property type="match status" value="1"/>
</dbReference>
<protein>
    <submittedName>
        <fullName evidence="6">Cytochrome c</fullName>
    </submittedName>
</protein>
<dbReference type="Gene3D" id="1.10.760.10">
    <property type="entry name" value="Cytochrome c-like domain"/>
    <property type="match status" value="1"/>
</dbReference>
<dbReference type="AlphaFoldDB" id="A0A518DU70"/>
<dbReference type="Pfam" id="PF23500">
    <property type="entry name" value="DUF7133"/>
    <property type="match status" value="1"/>
</dbReference>
<evidence type="ECO:0000256" key="1">
    <source>
        <dbReference type="ARBA" id="ARBA00022617"/>
    </source>
</evidence>
<keyword evidence="3 4" id="KW-0408">Iron</keyword>
<evidence type="ECO:0000313" key="7">
    <source>
        <dbReference type="Proteomes" id="UP000317648"/>
    </source>
</evidence>
<dbReference type="NCBIfam" id="TIGR02603">
    <property type="entry name" value="CxxCH_TIGR02603"/>
    <property type="match status" value="1"/>
</dbReference>
<gene>
    <name evidence="6" type="ORF">Pla8534_31940</name>
</gene>
<dbReference type="OrthoDB" id="9770043at2"/>
<dbReference type="GO" id="GO:0009055">
    <property type="term" value="F:electron transfer activity"/>
    <property type="evidence" value="ECO:0007669"/>
    <property type="project" value="InterPro"/>
</dbReference>
<keyword evidence="1 4" id="KW-0349">Heme</keyword>
<dbReference type="Pfam" id="PF00034">
    <property type="entry name" value="Cytochrom_C"/>
    <property type="match status" value="1"/>
</dbReference>
<dbReference type="InterPro" id="IPR011989">
    <property type="entry name" value="ARM-like"/>
</dbReference>
<evidence type="ECO:0000313" key="6">
    <source>
        <dbReference type="EMBL" id="QDU95379.1"/>
    </source>
</evidence>
<dbReference type="RefSeq" id="WP_145054127.1">
    <property type="nucleotide sequence ID" value="NZ_CP036433.1"/>
</dbReference>
<evidence type="ECO:0000256" key="2">
    <source>
        <dbReference type="ARBA" id="ARBA00022723"/>
    </source>
</evidence>
<dbReference type="InterPro" id="IPR011041">
    <property type="entry name" value="Quinoprot_gluc/sorb_DH_b-prop"/>
</dbReference>
<name>A0A518DU70_9BACT</name>
<dbReference type="SUPFAM" id="SSF48371">
    <property type="entry name" value="ARM repeat"/>
    <property type="match status" value="1"/>
</dbReference>
<dbReference type="InterPro" id="IPR036909">
    <property type="entry name" value="Cyt_c-like_dom_sf"/>
</dbReference>
<sequence>MLRNRCTLVPTLAVRALAARLPHCLLLVLLLLVSPIDAQEILPDGTADALKSMAALQKPDGLEMELFAAEPQLAGPVAFCLDEQGRVYVAEEYRFNRGTEENRTRAFFLEDDLQLQTVEDRLAMYKKHAHEFDGGMEWFSRVADQVRIVEDRDQDGRADFSRIFAGPFNEPLDGLAAGVIARDGDVYLTCIPHLWKLRDTNGDGKADVKESLQRGFGVNCAFLGHDLHGLVWGPDGRLYFSVGDRGFNLTTKEGKHLVGPRRGGVFRCDPDGSNLELVHVGLRNPQELAFDEFGNLFAADNNCDKGDLSRLVYVVDGGDSGWNMAYQTIEDPYLTGPWHAEKMWHVNAVGQPAWILPPVGSLGSGPSGFVYYPGVGLDRRYDGHFFLCNYTGDGGIESFAVKPHGASFRITDDHSFLKPVRATDVDFGYDGKMYVLDFVNLDWTGKSLGGRIYTLFDKAFVASDEARQVRQRFAEGFTGLTAEELFALFDHSDMRMRLRSQYEAAGREGMVESLRALATAADNPARTRRHAVWALWQIGRRDPQAIVALRELTGHADADTREQAIKALGDLRDVDSLPIFTASLSDDLLRVRFQAALAIGRLGPTAGATDSKQIQGAPEAIKAVVRMLEENHNADPYLRHAGVMALYALSDDAALLRLSGSSHAAVRLAAVLVARRRPEVDLAPFLQDEDLDIVTEAARAINGLERVAAEPALADTAERLLRAPAPEALVRRVIHANFRLGRAQTLLGLAVGSHLAPAMQQEALACLAAWSTGAKRDRVNGNWRPLAPHEIDGLKRRLQDGGAEKLLAGAQGDVMATAIGLLTQYEIDVDDAMIAAWAADDKRPAATRLECLGLLAQRKSKHTGETIDCFLHADEPRLRAAGRRQLAQGDPKAALKEIQAALSNPAAATLELQSDVAVLAGLKQPAADAVLTELLSQFVAPQTERRPELDGLELDLVTAAGERKESAELAKLLSRYREQTEKAALSNPLAAWRAALYGGDAERGEQLFRAHRKAQCMRCHKVHGDGGTAGPDLSELAKRATREHLLESIVEPNAKIAKGFGSATVITDRGKVIGGFLREETPEAIVLETPQGEQVRIPVEEIDERIQGRSLMPDVRTLLELHEIRDLVEFLSQQK</sequence>
<keyword evidence="2 4" id="KW-0479">Metal-binding</keyword>
<dbReference type="NCBIfam" id="TIGR02604">
    <property type="entry name" value="Piru_Ver_Nterm"/>
    <property type="match status" value="1"/>
</dbReference>
<dbReference type="PROSITE" id="PS51007">
    <property type="entry name" value="CYTC"/>
    <property type="match status" value="1"/>
</dbReference>
<dbReference type="PANTHER" id="PTHR33546:SF1">
    <property type="entry name" value="LARGE, MULTIFUNCTIONAL SECRETED PROTEIN"/>
    <property type="match status" value="1"/>
</dbReference>
<dbReference type="InterPro" id="IPR016024">
    <property type="entry name" value="ARM-type_fold"/>
</dbReference>
<dbReference type="SUPFAM" id="SSF46626">
    <property type="entry name" value="Cytochrome c"/>
    <property type="match status" value="1"/>
</dbReference>
<dbReference type="InterPro" id="IPR009056">
    <property type="entry name" value="Cyt_c-like_dom"/>
</dbReference>
<dbReference type="EMBL" id="CP036433">
    <property type="protein sequence ID" value="QDU95379.1"/>
    <property type="molecule type" value="Genomic_DNA"/>
</dbReference>
<dbReference type="Gene3D" id="1.25.10.10">
    <property type="entry name" value="Leucine-rich Repeat Variant"/>
    <property type="match status" value="1"/>
</dbReference>
<dbReference type="GO" id="GO:0046872">
    <property type="term" value="F:metal ion binding"/>
    <property type="evidence" value="ECO:0007669"/>
    <property type="project" value="UniProtKB-KW"/>
</dbReference>
<dbReference type="Proteomes" id="UP000317648">
    <property type="component" value="Chromosome"/>
</dbReference>
<proteinExistence type="predicted"/>
<evidence type="ECO:0000256" key="3">
    <source>
        <dbReference type="ARBA" id="ARBA00023004"/>
    </source>
</evidence>
<dbReference type="InterPro" id="IPR011042">
    <property type="entry name" value="6-blade_b-propeller_TolB-like"/>
</dbReference>
<dbReference type="InterPro" id="IPR013427">
    <property type="entry name" value="Haem-bd_dom_put"/>
</dbReference>
<organism evidence="6 7">
    <name type="scientific">Lignipirellula cremea</name>
    <dbReference type="NCBI Taxonomy" id="2528010"/>
    <lineage>
        <taxon>Bacteria</taxon>
        <taxon>Pseudomonadati</taxon>
        <taxon>Planctomycetota</taxon>
        <taxon>Planctomycetia</taxon>
        <taxon>Pirellulales</taxon>
        <taxon>Pirellulaceae</taxon>
        <taxon>Lignipirellula</taxon>
    </lineage>
</organism>
<dbReference type="InterPro" id="IPR004155">
    <property type="entry name" value="PBS_lyase_HEAT"/>
</dbReference>
<accession>A0A518DU70</accession>
<evidence type="ECO:0000256" key="4">
    <source>
        <dbReference type="PROSITE-ProRule" id="PRU00433"/>
    </source>
</evidence>
<keyword evidence="7" id="KW-1185">Reference proteome</keyword>
<evidence type="ECO:0000259" key="5">
    <source>
        <dbReference type="PROSITE" id="PS51007"/>
    </source>
</evidence>
<dbReference type="InterPro" id="IPR055557">
    <property type="entry name" value="DUF7133"/>
</dbReference>
<dbReference type="PANTHER" id="PTHR33546">
    <property type="entry name" value="LARGE, MULTIFUNCTIONAL SECRETED PROTEIN-RELATED"/>
    <property type="match status" value="1"/>
</dbReference>
<dbReference type="Gene3D" id="2.120.10.30">
    <property type="entry name" value="TolB, C-terminal domain"/>
    <property type="match status" value="1"/>
</dbReference>